<dbReference type="InterPro" id="IPR001344">
    <property type="entry name" value="Chloro_AB-bd_pln"/>
</dbReference>
<dbReference type="SUPFAM" id="SSF103511">
    <property type="entry name" value="Chlorophyll a-b binding protein"/>
    <property type="match status" value="1"/>
</dbReference>
<keyword evidence="4 7" id="KW-0934">Plastid</keyword>
<feature type="transmembrane region" description="Helical" evidence="7">
    <location>
        <begin position="44"/>
        <end position="62"/>
    </location>
</feature>
<name>A0A699ZPI4_HAELA</name>
<evidence type="ECO:0000256" key="1">
    <source>
        <dbReference type="ARBA" id="ARBA00022494"/>
    </source>
</evidence>
<comment type="caution">
    <text evidence="8">The sequence shown here is derived from an EMBL/GenBank/DDBJ whole genome shotgun (WGS) entry which is preliminary data.</text>
</comment>
<evidence type="ECO:0000256" key="3">
    <source>
        <dbReference type="ARBA" id="ARBA00022531"/>
    </source>
</evidence>
<keyword evidence="5 7" id="KW-0157">Chromophore</keyword>
<evidence type="ECO:0000256" key="5">
    <source>
        <dbReference type="ARBA" id="ARBA00022991"/>
    </source>
</evidence>
<keyword evidence="9" id="KW-1185">Reference proteome</keyword>
<keyword evidence="7" id="KW-0793">Thylakoid</keyword>
<evidence type="ECO:0000313" key="9">
    <source>
        <dbReference type="Proteomes" id="UP000485058"/>
    </source>
</evidence>
<dbReference type="GO" id="GO:0009535">
    <property type="term" value="C:chloroplast thylakoid membrane"/>
    <property type="evidence" value="ECO:0007669"/>
    <property type="project" value="UniProtKB-SubCell"/>
</dbReference>
<evidence type="ECO:0000256" key="7">
    <source>
        <dbReference type="RuleBase" id="RU363080"/>
    </source>
</evidence>
<comment type="subcellular location">
    <subcellularLocation>
        <location evidence="7">Plastid</location>
        <location evidence="7">Chloroplast thylakoid membrane</location>
    </subcellularLocation>
</comment>
<proteinExistence type="inferred from homology"/>
<dbReference type="GO" id="GO:0009523">
    <property type="term" value="C:photosystem II"/>
    <property type="evidence" value="ECO:0007669"/>
    <property type="project" value="UniProtKB-KW"/>
</dbReference>
<dbReference type="InterPro" id="IPR022796">
    <property type="entry name" value="Chloroa_b-bind"/>
</dbReference>
<feature type="transmembrane region" description="Helical" evidence="7">
    <location>
        <begin position="82"/>
        <end position="99"/>
    </location>
</feature>
<reference evidence="8 9" key="1">
    <citation type="submission" date="2020-02" db="EMBL/GenBank/DDBJ databases">
        <title>Draft genome sequence of Haematococcus lacustris strain NIES-144.</title>
        <authorList>
            <person name="Morimoto D."/>
            <person name="Nakagawa S."/>
            <person name="Yoshida T."/>
            <person name="Sawayama S."/>
        </authorList>
    </citation>
    <scope>NUCLEOTIDE SEQUENCE [LARGE SCALE GENOMIC DNA]</scope>
    <source>
        <strain evidence="8 9">NIES-144</strain>
    </source>
</reference>
<keyword evidence="7" id="KW-1133">Transmembrane helix</keyword>
<feature type="non-terminal residue" evidence="8">
    <location>
        <position position="1"/>
    </location>
</feature>
<protein>
    <recommendedName>
        <fullName evidence="7">Chlorophyll a-b binding protein, chloroplastic</fullName>
    </recommendedName>
</protein>
<gene>
    <name evidence="8" type="ORF">HaLaN_21532</name>
</gene>
<dbReference type="GO" id="GO:0009765">
    <property type="term" value="P:photosynthesis, light harvesting"/>
    <property type="evidence" value="ECO:0007669"/>
    <property type="project" value="InterPro"/>
</dbReference>
<sequence>PGGAVPAHLKGELPGDFGFDPLGLASDPKALAWYQQAELVHARTAMMAVAGILIPGALTKLGVANIPEWYDAGKVYIESPNAIPFGTLLMVQFFLYMFVEIKRGAD</sequence>
<accession>A0A699ZPI4</accession>
<evidence type="ECO:0000313" key="8">
    <source>
        <dbReference type="EMBL" id="GFH23845.1"/>
    </source>
</evidence>
<feature type="binding site" evidence="6">
    <location>
        <position position="41"/>
    </location>
    <ligand>
        <name>chlorophyll a</name>
        <dbReference type="ChEBI" id="CHEBI:58416"/>
        <label>1</label>
    </ligand>
</feature>
<comment type="function">
    <text evidence="7">The light-harvesting complex (LHC) functions as a light receptor, it captures and delivers excitation energy to photosystems with which it is closely associated.</text>
</comment>
<organism evidence="8 9">
    <name type="scientific">Haematococcus lacustris</name>
    <name type="common">Green alga</name>
    <name type="synonym">Haematococcus pluvialis</name>
    <dbReference type="NCBI Taxonomy" id="44745"/>
    <lineage>
        <taxon>Eukaryota</taxon>
        <taxon>Viridiplantae</taxon>
        <taxon>Chlorophyta</taxon>
        <taxon>core chlorophytes</taxon>
        <taxon>Chlorophyceae</taxon>
        <taxon>CS clade</taxon>
        <taxon>Chlamydomonadales</taxon>
        <taxon>Haematococcaceae</taxon>
        <taxon>Haematococcus</taxon>
    </lineage>
</organism>
<dbReference type="GO" id="GO:0009522">
    <property type="term" value="C:photosystem I"/>
    <property type="evidence" value="ECO:0007669"/>
    <property type="project" value="UniProtKB-KW"/>
</dbReference>
<dbReference type="Proteomes" id="UP000485058">
    <property type="component" value="Unassembled WGS sequence"/>
</dbReference>
<feature type="non-terminal residue" evidence="8">
    <location>
        <position position="106"/>
    </location>
</feature>
<dbReference type="EMBL" id="BLLF01002378">
    <property type="protein sequence ID" value="GFH23845.1"/>
    <property type="molecule type" value="Genomic_DNA"/>
</dbReference>
<keyword evidence="3 7" id="KW-0602">Photosynthesis</keyword>
<dbReference type="AlphaFoldDB" id="A0A699ZPI4"/>
<keyword evidence="7" id="KW-0812">Transmembrane</keyword>
<evidence type="ECO:0000256" key="6">
    <source>
        <dbReference type="PIRSR" id="PIRSR601344-1"/>
    </source>
</evidence>
<dbReference type="GO" id="GO:0016168">
    <property type="term" value="F:chlorophyll binding"/>
    <property type="evidence" value="ECO:0007669"/>
    <property type="project" value="UniProtKB-KW"/>
</dbReference>
<evidence type="ECO:0000256" key="2">
    <source>
        <dbReference type="ARBA" id="ARBA00022528"/>
    </source>
</evidence>
<keyword evidence="7" id="KW-0604">Photosystem II</keyword>
<feature type="binding site" evidence="6">
    <location>
        <position position="38"/>
    </location>
    <ligand>
        <name>chlorophyll a</name>
        <dbReference type="ChEBI" id="CHEBI:58416"/>
        <label>1</label>
    </ligand>
</feature>
<comment type="similarity">
    <text evidence="7">Belongs to the light-harvesting chlorophyll a/b-binding (LHC) protein family.</text>
</comment>
<keyword evidence="2 7" id="KW-0150">Chloroplast</keyword>
<dbReference type="Pfam" id="PF00504">
    <property type="entry name" value="Chloroa_b-bind"/>
    <property type="match status" value="1"/>
</dbReference>
<dbReference type="Gene3D" id="1.10.3460.10">
    <property type="entry name" value="Chlorophyll a/b binding protein domain"/>
    <property type="match status" value="1"/>
</dbReference>
<keyword evidence="7" id="KW-0603">Photosystem I</keyword>
<dbReference type="PANTHER" id="PTHR21649">
    <property type="entry name" value="CHLOROPHYLL A/B BINDING PROTEIN"/>
    <property type="match status" value="1"/>
</dbReference>
<keyword evidence="7" id="KW-0472">Membrane</keyword>
<keyword evidence="1 6" id="KW-0148">Chlorophyll</keyword>
<evidence type="ECO:0000256" key="4">
    <source>
        <dbReference type="ARBA" id="ARBA00022640"/>
    </source>
</evidence>
<feature type="binding site" description="axial binding residue" evidence="6">
    <location>
        <position position="43"/>
    </location>
    <ligand>
        <name>chlorophyll b</name>
        <dbReference type="ChEBI" id="CHEBI:61721"/>
        <label>1</label>
    </ligand>
    <ligandPart>
        <name>Mg</name>
        <dbReference type="ChEBI" id="CHEBI:25107"/>
    </ligandPart>
</feature>